<reference evidence="3 4" key="1">
    <citation type="submission" date="2014-11" db="EMBL/GenBank/DDBJ databases">
        <authorList>
            <person name="Zhu J."/>
            <person name="Qi W."/>
            <person name="Song R."/>
        </authorList>
    </citation>
    <scope>NUCLEOTIDE SEQUENCE [LARGE SCALE GENOMIC DNA]</scope>
</reference>
<keyword evidence="4" id="KW-1185">Reference proteome</keyword>
<evidence type="ECO:0000256" key="1">
    <source>
        <dbReference type="SAM" id="MobiDB-lite"/>
    </source>
</evidence>
<evidence type="ECO:0000256" key="2">
    <source>
        <dbReference type="SAM" id="SignalP"/>
    </source>
</evidence>
<evidence type="ECO:0000313" key="4">
    <source>
        <dbReference type="Proteomes" id="UP000041254"/>
    </source>
</evidence>
<proteinExistence type="predicted"/>
<feature type="signal peptide" evidence="2">
    <location>
        <begin position="1"/>
        <end position="26"/>
    </location>
</feature>
<feature type="region of interest" description="Disordered" evidence="1">
    <location>
        <begin position="31"/>
        <end position="98"/>
    </location>
</feature>
<name>A0A0G4GEY8_VITBC</name>
<dbReference type="EMBL" id="CDMY01000646">
    <property type="protein sequence ID" value="CEM28070.1"/>
    <property type="molecule type" value="Genomic_DNA"/>
</dbReference>
<feature type="chain" id="PRO_5005190568" description="Dickkopf N-terminal cysteine-rich domain-containing protein" evidence="2">
    <location>
        <begin position="27"/>
        <end position="154"/>
    </location>
</feature>
<feature type="compositionally biased region" description="Polar residues" evidence="1">
    <location>
        <begin position="63"/>
        <end position="78"/>
    </location>
</feature>
<evidence type="ECO:0000313" key="3">
    <source>
        <dbReference type="EMBL" id="CEM28070.1"/>
    </source>
</evidence>
<dbReference type="InParanoid" id="A0A0G4GEY8"/>
<gene>
    <name evidence="3" type="ORF">Vbra_17589</name>
</gene>
<dbReference type="VEuPathDB" id="CryptoDB:Vbra_17589"/>
<keyword evidence="2" id="KW-0732">Signal</keyword>
<sequence length="154" mass="16623">MRSSVLCPALLWVAISLAAALVCVRAAPQPPAAPLTRSLQDDANEAAEGPAAAEQDSGEKEQVPTSAQGNTTRPANDTASEDPEYEQEPFGPCDSDDDCATDKGFVCGETETEPRRCRRLRCDDDADCSKLAELLSCQRGRCRPPRGRRAMWRG</sequence>
<dbReference type="Proteomes" id="UP000041254">
    <property type="component" value="Unassembled WGS sequence"/>
</dbReference>
<accession>A0A0G4GEY8</accession>
<dbReference type="AlphaFoldDB" id="A0A0G4GEY8"/>
<organism evidence="3 4">
    <name type="scientific">Vitrella brassicaformis (strain CCMP3155)</name>
    <dbReference type="NCBI Taxonomy" id="1169540"/>
    <lineage>
        <taxon>Eukaryota</taxon>
        <taxon>Sar</taxon>
        <taxon>Alveolata</taxon>
        <taxon>Colpodellida</taxon>
        <taxon>Vitrellaceae</taxon>
        <taxon>Vitrella</taxon>
    </lineage>
</organism>
<evidence type="ECO:0008006" key="5">
    <source>
        <dbReference type="Google" id="ProtNLM"/>
    </source>
</evidence>
<protein>
    <recommendedName>
        <fullName evidence="5">Dickkopf N-terminal cysteine-rich domain-containing protein</fullName>
    </recommendedName>
</protein>